<name>A0A7L5DXV7_9SPHI</name>
<evidence type="ECO:0000313" key="4">
    <source>
        <dbReference type="Proteomes" id="UP000503278"/>
    </source>
</evidence>
<dbReference type="KEGG" id="mrob:HH214_06790"/>
<feature type="domain" description="Oxidoreductase molybdopterin-binding" evidence="2">
    <location>
        <begin position="62"/>
        <end position="159"/>
    </location>
</feature>
<dbReference type="Proteomes" id="UP000503278">
    <property type="component" value="Chromosome"/>
</dbReference>
<evidence type="ECO:0000256" key="1">
    <source>
        <dbReference type="SAM" id="SignalP"/>
    </source>
</evidence>
<dbReference type="EMBL" id="CP051682">
    <property type="protein sequence ID" value="QJD95601.1"/>
    <property type="molecule type" value="Genomic_DNA"/>
</dbReference>
<dbReference type="SUPFAM" id="SSF56524">
    <property type="entry name" value="Oxidoreductase molybdopterin-binding domain"/>
    <property type="match status" value="1"/>
</dbReference>
<evidence type="ECO:0000313" key="3">
    <source>
        <dbReference type="EMBL" id="QJD95601.1"/>
    </source>
</evidence>
<accession>A0A7L5DXV7</accession>
<keyword evidence="1" id="KW-0732">Signal</keyword>
<feature type="chain" id="PRO_5029551015" evidence="1">
    <location>
        <begin position="25"/>
        <end position="164"/>
    </location>
</feature>
<dbReference type="Pfam" id="PF00174">
    <property type="entry name" value="Oxidored_molyb"/>
    <property type="match status" value="1"/>
</dbReference>
<gene>
    <name evidence="3" type="ORF">HH214_06790</name>
</gene>
<feature type="signal peptide" evidence="1">
    <location>
        <begin position="1"/>
        <end position="24"/>
    </location>
</feature>
<evidence type="ECO:0000259" key="2">
    <source>
        <dbReference type="Pfam" id="PF00174"/>
    </source>
</evidence>
<dbReference type="InterPro" id="IPR036374">
    <property type="entry name" value="OxRdtase_Mopterin-bd_sf"/>
</dbReference>
<proteinExistence type="predicted"/>
<keyword evidence="4" id="KW-1185">Reference proteome</keyword>
<protein>
    <submittedName>
        <fullName evidence="3">Molybdopterin-dependent oxidoreductase</fullName>
    </submittedName>
</protein>
<dbReference type="Gene3D" id="3.90.420.10">
    <property type="entry name" value="Oxidoreductase, molybdopterin-binding domain"/>
    <property type="match status" value="1"/>
</dbReference>
<dbReference type="InterPro" id="IPR000572">
    <property type="entry name" value="OxRdtase_Mopterin-bd_dom"/>
</dbReference>
<dbReference type="RefSeq" id="WP_169606609.1">
    <property type="nucleotide sequence ID" value="NZ_CP051682.1"/>
</dbReference>
<reference evidence="3 4" key="1">
    <citation type="submission" date="2020-04" db="EMBL/GenBank/DDBJ databases">
        <title>Genome sequencing of novel species.</title>
        <authorList>
            <person name="Heo J."/>
            <person name="Kim S.-J."/>
            <person name="Kim J.-S."/>
            <person name="Hong S.-B."/>
            <person name="Kwon S.-W."/>
        </authorList>
    </citation>
    <scope>NUCLEOTIDE SEQUENCE [LARGE SCALE GENOMIC DNA]</scope>
    <source>
        <strain evidence="3 4">F39-2</strain>
    </source>
</reference>
<dbReference type="AlphaFoldDB" id="A0A7L5DXV7"/>
<organism evidence="3 4">
    <name type="scientific">Mucilaginibacter robiniae</name>
    <dbReference type="NCBI Taxonomy" id="2728022"/>
    <lineage>
        <taxon>Bacteria</taxon>
        <taxon>Pseudomonadati</taxon>
        <taxon>Bacteroidota</taxon>
        <taxon>Sphingobacteriia</taxon>
        <taxon>Sphingobacteriales</taxon>
        <taxon>Sphingobacteriaceae</taxon>
        <taxon>Mucilaginibacter</taxon>
    </lineage>
</organism>
<sequence>MKIFNLLVISFAVIAGLHVSTVQAQSVTISGDNIKPLTISRGEFQDMKQSVIMAKTHDERVRRYTGVPLADLLTRAGVLLGDTAKRQTVMSYVEVTAADNYKAIYALAEIDPLFANRPIILADRVDKKDLSAQDGPFQIIVPGEKKHARWTRQVTNIRLVVVKP</sequence>